<accession>A0A1D9ML32</accession>
<evidence type="ECO:0000256" key="1">
    <source>
        <dbReference type="ARBA" id="ARBA00004193"/>
    </source>
</evidence>
<dbReference type="PROSITE" id="PS51257">
    <property type="entry name" value="PROKAR_LIPOPROTEIN"/>
    <property type="match status" value="1"/>
</dbReference>
<evidence type="ECO:0000256" key="4">
    <source>
        <dbReference type="ARBA" id="ARBA00022729"/>
    </source>
</evidence>
<dbReference type="Proteomes" id="UP000176288">
    <property type="component" value="Chromosome"/>
</dbReference>
<dbReference type="CDD" id="cd06354">
    <property type="entry name" value="PBP1_PrnA-like"/>
    <property type="match status" value="1"/>
</dbReference>
<dbReference type="PRINTS" id="PR01733">
    <property type="entry name" value="LIPPROTEIN48"/>
</dbReference>
<keyword evidence="5" id="KW-0472">Membrane</keyword>
<dbReference type="Gene3D" id="3.40.50.2300">
    <property type="match status" value="2"/>
</dbReference>
<dbReference type="Pfam" id="PF02608">
    <property type="entry name" value="Bmp"/>
    <property type="match status" value="1"/>
</dbReference>
<dbReference type="PANTHER" id="PTHR34296">
    <property type="entry name" value="TRANSCRIPTIONAL ACTIVATOR PROTEIN MED"/>
    <property type="match status" value="1"/>
</dbReference>
<keyword evidence="3" id="KW-1003">Cell membrane</keyword>
<reference evidence="9 10" key="1">
    <citation type="submission" date="2016-10" db="EMBL/GenBank/DDBJ databases">
        <title>Actinomyces aegypiusis sp. nov., isolated from the Aegypius monachus in Qinghai Tibet Plateau China.</title>
        <authorList>
            <person name="Wang Y."/>
        </authorList>
    </citation>
    <scope>NUCLEOTIDE SEQUENCE [LARGE SCALE GENOMIC DNA]</scope>
    <source>
        <strain evidence="9 10">VUL4_3</strain>
    </source>
</reference>
<dbReference type="InterPro" id="IPR050957">
    <property type="entry name" value="BMP_lipoprotein"/>
</dbReference>
<name>A0A1D9ML32_9ACTO</name>
<evidence type="ECO:0000256" key="6">
    <source>
        <dbReference type="ARBA" id="ARBA00023288"/>
    </source>
</evidence>
<feature type="chain" id="PRO_5009443735" evidence="7">
    <location>
        <begin position="24"/>
        <end position="377"/>
    </location>
</feature>
<sequence length="377" mass="39489">MKNSMRAMAATAGLALMLGACSAAPEAEKTATAEGTAAPVASAKDFKACMVSDEGGFDDKSFNQSGFEGLQRAQKELGIQIASTESNSDADFEPNLNKLIGEKCNLIFAVGFKLASATYNAAKAHPDVDFALIDSAEPFDEKAGKPLDKLPNFKPLVFNTAEAAFLAGYAAAGMTQTGKVGTYLGMKLPTTAIFADGFADGIKRYNADHGTDVKLLGWDKDKQDGQATGDFSDVNKGKATTTNLINQGADIIMPVAGPVGAGTLAAAKEANDGGKNISVVWVDSDGVLTNPNDSKLILTSVMKLIGEAVFDTTKDLVDGKPFSSDPYVGNVANKGVDIAPFHDFDSKVSDDLRAKLDELRKQIADGSLKVESPNSPK</sequence>
<organism evidence="9 10">
    <name type="scientific">Boudabousia tangfeifanii</name>
    <dbReference type="NCBI Taxonomy" id="1912795"/>
    <lineage>
        <taxon>Bacteria</taxon>
        <taxon>Bacillati</taxon>
        <taxon>Actinomycetota</taxon>
        <taxon>Actinomycetes</taxon>
        <taxon>Actinomycetales</taxon>
        <taxon>Actinomycetaceae</taxon>
        <taxon>Boudabousia</taxon>
    </lineage>
</organism>
<evidence type="ECO:0000256" key="2">
    <source>
        <dbReference type="ARBA" id="ARBA00008610"/>
    </source>
</evidence>
<comment type="subcellular location">
    <subcellularLocation>
        <location evidence="1">Cell membrane</location>
        <topology evidence="1">Lipid-anchor</topology>
    </subcellularLocation>
</comment>
<dbReference type="PANTHER" id="PTHR34296:SF2">
    <property type="entry name" value="ABC TRANSPORTER GUANOSINE-BINDING PROTEIN NUPN"/>
    <property type="match status" value="1"/>
</dbReference>
<dbReference type="GO" id="GO:0005886">
    <property type="term" value="C:plasma membrane"/>
    <property type="evidence" value="ECO:0007669"/>
    <property type="project" value="UniProtKB-SubCell"/>
</dbReference>
<keyword evidence="4 7" id="KW-0732">Signal</keyword>
<proteinExistence type="inferred from homology"/>
<evidence type="ECO:0000256" key="7">
    <source>
        <dbReference type="SAM" id="SignalP"/>
    </source>
</evidence>
<dbReference type="InterPro" id="IPR003760">
    <property type="entry name" value="PnrA-like"/>
</dbReference>
<dbReference type="OrthoDB" id="9784230at2"/>
<dbReference type="EMBL" id="CP017812">
    <property type="protein sequence ID" value="AOZ72996.1"/>
    <property type="molecule type" value="Genomic_DNA"/>
</dbReference>
<gene>
    <name evidence="9" type="ORF">BK816_06590</name>
</gene>
<evidence type="ECO:0000313" key="10">
    <source>
        <dbReference type="Proteomes" id="UP000176288"/>
    </source>
</evidence>
<keyword evidence="6" id="KW-0449">Lipoprotein</keyword>
<dbReference type="AlphaFoldDB" id="A0A1D9ML32"/>
<dbReference type="STRING" id="1912795.BK816_06590"/>
<dbReference type="KEGG" id="avu:BK816_06590"/>
<evidence type="ECO:0000256" key="3">
    <source>
        <dbReference type="ARBA" id="ARBA00022475"/>
    </source>
</evidence>
<keyword evidence="10" id="KW-1185">Reference proteome</keyword>
<evidence type="ECO:0000256" key="5">
    <source>
        <dbReference type="ARBA" id="ARBA00023136"/>
    </source>
</evidence>
<dbReference type="InterPro" id="IPR028082">
    <property type="entry name" value="Peripla_BP_I"/>
</dbReference>
<comment type="similarity">
    <text evidence="2">Belongs to the BMP lipoprotein family.</text>
</comment>
<dbReference type="SUPFAM" id="SSF53822">
    <property type="entry name" value="Periplasmic binding protein-like I"/>
    <property type="match status" value="1"/>
</dbReference>
<dbReference type="InterPro" id="IPR008107">
    <property type="entry name" value="Mycoplasma_p48"/>
</dbReference>
<evidence type="ECO:0000313" key="9">
    <source>
        <dbReference type="EMBL" id="AOZ72996.1"/>
    </source>
</evidence>
<dbReference type="RefSeq" id="WP_071164460.1">
    <property type="nucleotide sequence ID" value="NZ_CP017812.1"/>
</dbReference>
<feature type="signal peptide" evidence="7">
    <location>
        <begin position="1"/>
        <end position="23"/>
    </location>
</feature>
<feature type="domain" description="ABC transporter substrate-binding protein PnrA-like" evidence="8">
    <location>
        <begin position="48"/>
        <end position="363"/>
    </location>
</feature>
<protein>
    <submittedName>
        <fullName evidence="9">BMP family ABC transporter substrate-binding protein</fullName>
    </submittedName>
</protein>
<evidence type="ECO:0000259" key="8">
    <source>
        <dbReference type="Pfam" id="PF02608"/>
    </source>
</evidence>